<sequence length="280" mass="31322">MSSPLPFCSLKRAAITFVFYFFPCIYLDLVASNFAVVRWNLLTTQQREALPDITHDNFAFYENHELLKEWPLVALYALVVIGFMVPFDVLGWPLVHKKLGKIFTTGLEEGSTVVQYRRGECVVRFFETRCILEIMRACSVWVTTMSDPHGPHCAEIEAHSIDNVWTTATFARCGDNIYSGHAGQLLSLAVCVQSYVFTMPSVGGVVGSVRYWLLTALLWAAVVALSFYVVVSRLHYTVDVMLAWFLTPMVWLAWNTVSGPSVFAERGGGEGGVEASKKRA</sequence>
<comment type="similarity">
    <text evidence="2">Belongs to the sphingomyelin synthase family.</text>
</comment>
<dbReference type="Pfam" id="PF14360">
    <property type="entry name" value="PAP2_C"/>
    <property type="match status" value="1"/>
</dbReference>
<keyword evidence="4 9" id="KW-0812">Transmembrane</keyword>
<feature type="domain" description="Sphingomyelin synthase-like" evidence="10">
    <location>
        <begin position="173"/>
        <end position="254"/>
    </location>
</feature>
<comment type="caution">
    <text evidence="11">The sequence shown here is derived from an EMBL/GenBank/DDBJ whole genome shotgun (WGS) entry which is preliminary data.</text>
</comment>
<dbReference type="InterPro" id="IPR025749">
    <property type="entry name" value="Sphingomyelin_synth-like_dom"/>
</dbReference>
<comment type="subcellular location">
    <subcellularLocation>
        <location evidence="1">Membrane</location>
        <topology evidence="1">Multi-pass membrane protein</topology>
    </subcellularLocation>
</comment>
<protein>
    <recommendedName>
        <fullName evidence="10">Sphingomyelin synthase-like domain-containing protein</fullName>
    </recommendedName>
</protein>
<keyword evidence="12" id="KW-1185">Reference proteome</keyword>
<evidence type="ECO:0000256" key="9">
    <source>
        <dbReference type="SAM" id="Phobius"/>
    </source>
</evidence>
<gene>
    <name evidence="11" type="ORF">TeGR_g12625</name>
</gene>
<evidence type="ECO:0000313" key="11">
    <source>
        <dbReference type="EMBL" id="GMI36909.1"/>
    </source>
</evidence>
<feature type="transmembrane region" description="Helical" evidence="9">
    <location>
        <begin position="73"/>
        <end position="95"/>
    </location>
</feature>
<evidence type="ECO:0000256" key="7">
    <source>
        <dbReference type="ARBA" id="ARBA00023098"/>
    </source>
</evidence>
<evidence type="ECO:0000256" key="6">
    <source>
        <dbReference type="ARBA" id="ARBA00022989"/>
    </source>
</evidence>
<name>A0ABQ6MZY7_9STRA</name>
<keyword evidence="6 9" id="KW-1133">Transmembrane helix</keyword>
<dbReference type="PANTHER" id="PTHR21290:SF25">
    <property type="entry name" value="SPHINGOMYELIN SYNTHASE-RELATED PROTEIN 1"/>
    <property type="match status" value="1"/>
</dbReference>
<evidence type="ECO:0000256" key="3">
    <source>
        <dbReference type="ARBA" id="ARBA00022679"/>
    </source>
</evidence>
<reference evidence="11 12" key="1">
    <citation type="journal article" date="2023" name="Commun. Biol.">
        <title>Genome analysis of Parmales, the sister group of diatoms, reveals the evolutionary specialization of diatoms from phago-mixotrophs to photoautotrophs.</title>
        <authorList>
            <person name="Ban H."/>
            <person name="Sato S."/>
            <person name="Yoshikawa S."/>
            <person name="Yamada K."/>
            <person name="Nakamura Y."/>
            <person name="Ichinomiya M."/>
            <person name="Sato N."/>
            <person name="Blanc-Mathieu R."/>
            <person name="Endo H."/>
            <person name="Kuwata A."/>
            <person name="Ogata H."/>
        </authorList>
    </citation>
    <scope>NUCLEOTIDE SEQUENCE [LARGE SCALE GENOMIC DNA]</scope>
</reference>
<accession>A0ABQ6MZY7</accession>
<keyword evidence="5" id="KW-0746">Sphingolipid metabolism</keyword>
<evidence type="ECO:0000313" key="12">
    <source>
        <dbReference type="Proteomes" id="UP001165060"/>
    </source>
</evidence>
<feature type="transmembrane region" description="Helical" evidence="9">
    <location>
        <begin position="12"/>
        <end position="36"/>
    </location>
</feature>
<dbReference type="PANTHER" id="PTHR21290">
    <property type="entry name" value="SPHINGOMYELIN SYNTHETASE"/>
    <property type="match status" value="1"/>
</dbReference>
<proteinExistence type="inferred from homology"/>
<evidence type="ECO:0000256" key="8">
    <source>
        <dbReference type="ARBA" id="ARBA00023136"/>
    </source>
</evidence>
<evidence type="ECO:0000256" key="1">
    <source>
        <dbReference type="ARBA" id="ARBA00004141"/>
    </source>
</evidence>
<keyword evidence="3" id="KW-0808">Transferase</keyword>
<evidence type="ECO:0000259" key="10">
    <source>
        <dbReference type="Pfam" id="PF14360"/>
    </source>
</evidence>
<dbReference type="EMBL" id="BRYB01003449">
    <property type="protein sequence ID" value="GMI36909.1"/>
    <property type="molecule type" value="Genomic_DNA"/>
</dbReference>
<dbReference type="InterPro" id="IPR045221">
    <property type="entry name" value="Sphingomyelin_synth-like"/>
</dbReference>
<evidence type="ECO:0000256" key="2">
    <source>
        <dbReference type="ARBA" id="ARBA00005441"/>
    </source>
</evidence>
<dbReference type="Proteomes" id="UP001165060">
    <property type="component" value="Unassembled WGS sequence"/>
</dbReference>
<feature type="transmembrane region" description="Helical" evidence="9">
    <location>
        <begin position="185"/>
        <end position="205"/>
    </location>
</feature>
<keyword evidence="7" id="KW-0443">Lipid metabolism</keyword>
<feature type="transmembrane region" description="Helical" evidence="9">
    <location>
        <begin position="211"/>
        <end position="231"/>
    </location>
</feature>
<evidence type="ECO:0000256" key="4">
    <source>
        <dbReference type="ARBA" id="ARBA00022692"/>
    </source>
</evidence>
<organism evidence="11 12">
    <name type="scientific">Tetraparma gracilis</name>
    <dbReference type="NCBI Taxonomy" id="2962635"/>
    <lineage>
        <taxon>Eukaryota</taxon>
        <taxon>Sar</taxon>
        <taxon>Stramenopiles</taxon>
        <taxon>Ochrophyta</taxon>
        <taxon>Bolidophyceae</taxon>
        <taxon>Parmales</taxon>
        <taxon>Triparmaceae</taxon>
        <taxon>Tetraparma</taxon>
    </lineage>
</organism>
<keyword evidence="8 9" id="KW-0472">Membrane</keyword>
<evidence type="ECO:0000256" key="5">
    <source>
        <dbReference type="ARBA" id="ARBA00022919"/>
    </source>
</evidence>